<gene>
    <name evidence="2" type="ORF">EHR01_01550</name>
</gene>
<reference evidence="3" key="1">
    <citation type="journal article" date="2019" name="PLoS Negl. Trop. Dis.">
        <title>Revisiting the worldwide diversity of Leptospira species in the environment.</title>
        <authorList>
            <person name="Vincent A.T."/>
            <person name="Schiettekatte O."/>
            <person name="Bourhy P."/>
            <person name="Veyrier F.J."/>
            <person name="Picardeau M."/>
        </authorList>
    </citation>
    <scope>NUCLEOTIDE SEQUENCE [LARGE SCALE GENOMIC DNA]</scope>
    <source>
        <strain evidence="3">201601298</strain>
    </source>
</reference>
<proteinExistence type="predicted"/>
<evidence type="ECO:0000313" key="3">
    <source>
        <dbReference type="Proteomes" id="UP000297940"/>
    </source>
</evidence>
<dbReference type="EMBL" id="RQHK01000002">
    <property type="protein sequence ID" value="TGM81511.1"/>
    <property type="molecule type" value="Genomic_DNA"/>
</dbReference>
<evidence type="ECO:0000313" key="2">
    <source>
        <dbReference type="EMBL" id="TGM81511.1"/>
    </source>
</evidence>
<name>A0ABY2P391_9LEPT</name>
<evidence type="ECO:0000256" key="1">
    <source>
        <dbReference type="SAM" id="MobiDB-lite"/>
    </source>
</evidence>
<dbReference type="NCBIfam" id="NF047433">
    <property type="entry name" value="Lepto_7_Nterm"/>
    <property type="match status" value="1"/>
</dbReference>
<sequence>MKKIVPLLFPIFLFANLSIHSETIQLKSGEKWEGTILTQDKDSVTIKLTDGNTKVLSKSLIRKVSFAKKSESSSPKIEPQVSEKEKKIKEDKELAEKQKQEEENLKAKEDKQKKREEQLSNAKRHYLEGSFGIGSGESQSELRPFFQTIQVAGLLFSSGGQAELQSTPYKTKNHNATARLFYAWNRFTFEFRGTEAKGNLDIGGFQTLAYGSGSGSSSSSEKTANVLLGNGDTKFQKVSSRIGFTPYPLPQLDLQILGGVERIWTKTNQEVDSLGGITATGINPNRVSYRDTTNSLKGYSLGIGFEWKFLERFTLQGQILHLDMQGPSSFRSNEFRLDSSPFRYSQNGLDYQWKSTGTEVNVKFSTKIKGDFSLFVEASNMTLNNKLKSGYITENEGGGGGNSDPSQILLKVYGPQILIPMFYDSKTILSYVQVGANYRFNF</sequence>
<organism evidence="2 3">
    <name type="scientific">Leptospira mtsangambouensis</name>
    <dbReference type="NCBI Taxonomy" id="2484912"/>
    <lineage>
        <taxon>Bacteria</taxon>
        <taxon>Pseudomonadati</taxon>
        <taxon>Spirochaetota</taxon>
        <taxon>Spirochaetia</taxon>
        <taxon>Leptospirales</taxon>
        <taxon>Leptospiraceae</taxon>
        <taxon>Leptospira</taxon>
    </lineage>
</organism>
<accession>A0ABY2P391</accession>
<feature type="compositionally biased region" description="Basic and acidic residues" evidence="1">
    <location>
        <begin position="81"/>
        <end position="118"/>
    </location>
</feature>
<keyword evidence="3" id="KW-1185">Reference proteome</keyword>
<feature type="region of interest" description="Disordered" evidence="1">
    <location>
        <begin position="72"/>
        <end position="121"/>
    </location>
</feature>
<dbReference type="Proteomes" id="UP000297940">
    <property type="component" value="Unassembled WGS sequence"/>
</dbReference>
<comment type="caution">
    <text evidence="2">The sequence shown here is derived from an EMBL/GenBank/DDBJ whole genome shotgun (WGS) entry which is preliminary data.</text>
</comment>
<dbReference type="RefSeq" id="WP_135692867.1">
    <property type="nucleotide sequence ID" value="NZ_RQHK01000002.1"/>
</dbReference>
<protein>
    <submittedName>
        <fullName evidence="2">Uncharacterized protein</fullName>
    </submittedName>
</protein>